<proteinExistence type="predicted"/>
<protein>
    <submittedName>
        <fullName evidence="2">Serine/threonine-protein phosphatase</fullName>
    </submittedName>
</protein>
<evidence type="ECO:0000259" key="1">
    <source>
        <dbReference type="PROSITE" id="PS51746"/>
    </source>
</evidence>
<reference evidence="2" key="2">
    <citation type="journal article" date="2021" name="PeerJ">
        <title>Extensive microbial diversity within the chicken gut microbiome revealed by metagenomics and culture.</title>
        <authorList>
            <person name="Gilroy R."/>
            <person name="Ravi A."/>
            <person name="Getino M."/>
            <person name="Pursley I."/>
            <person name="Horton D.L."/>
            <person name="Alikhan N.F."/>
            <person name="Baker D."/>
            <person name="Gharbi K."/>
            <person name="Hall N."/>
            <person name="Watson M."/>
            <person name="Adriaenssens E.M."/>
            <person name="Foster-Nyarko E."/>
            <person name="Jarju S."/>
            <person name="Secka A."/>
            <person name="Antonio M."/>
            <person name="Oren A."/>
            <person name="Chaudhuri R.R."/>
            <person name="La Ragione R."/>
            <person name="Hildebrand F."/>
            <person name="Pallen M.J."/>
        </authorList>
    </citation>
    <scope>NUCLEOTIDE SEQUENCE</scope>
    <source>
        <strain evidence="2">CHK187-14744</strain>
    </source>
</reference>
<dbReference type="CDD" id="cd00143">
    <property type="entry name" value="PP2Cc"/>
    <property type="match status" value="1"/>
</dbReference>
<feature type="domain" description="PPM-type phosphatase" evidence="1">
    <location>
        <begin position="34"/>
        <end position="275"/>
    </location>
</feature>
<sequence>MFRKRKTDSSAENGLWDPTVVSPVSPGYPQLGPGLYVTSVSLIGGRKNQQDVLDYRPLQGGGLAAVLCDGMGGLSGGALAARTACSGFFQECGSWDTAPDLPGLARKLDRRVSQLRGEDGLPLDGGSTLTAVMVRDSCFHWLSVGDSRIGLFRDGQIFWLNRLHNYQLELDEALYSGELSQAEYEAELPRGHALLSYLGCGYLKYIDFKTDQTLAPSDILLLCSDGFYDLLPETTLPAVLAALDKTLTNLPDLLAPYLGQTTRRMDNASAVIMRYR</sequence>
<comment type="caution">
    <text evidence="2">The sequence shown here is derived from an EMBL/GenBank/DDBJ whole genome shotgun (WGS) entry which is preliminary data.</text>
</comment>
<reference evidence="2" key="1">
    <citation type="submission" date="2020-10" db="EMBL/GenBank/DDBJ databases">
        <authorList>
            <person name="Gilroy R."/>
        </authorList>
    </citation>
    <scope>NUCLEOTIDE SEQUENCE</scope>
    <source>
        <strain evidence="2">CHK187-14744</strain>
    </source>
</reference>
<dbReference type="InterPro" id="IPR001932">
    <property type="entry name" value="PPM-type_phosphatase-like_dom"/>
</dbReference>
<dbReference type="Gene3D" id="3.60.40.10">
    <property type="entry name" value="PPM-type phosphatase domain"/>
    <property type="match status" value="1"/>
</dbReference>
<evidence type="ECO:0000313" key="2">
    <source>
        <dbReference type="EMBL" id="HIU01649.1"/>
    </source>
</evidence>
<dbReference type="EMBL" id="DVLT01000001">
    <property type="protein sequence ID" value="HIU01649.1"/>
    <property type="molecule type" value="Genomic_DNA"/>
</dbReference>
<dbReference type="SMART" id="SM00332">
    <property type="entry name" value="PP2Cc"/>
    <property type="match status" value="1"/>
</dbReference>
<dbReference type="Proteomes" id="UP000824164">
    <property type="component" value="Unassembled WGS sequence"/>
</dbReference>
<organism evidence="2 3">
    <name type="scientific">Candidatus Onthocola gallistercoris</name>
    <dbReference type="NCBI Taxonomy" id="2840876"/>
    <lineage>
        <taxon>Bacteria</taxon>
        <taxon>Bacillati</taxon>
        <taxon>Bacillota</taxon>
        <taxon>Bacilli</taxon>
        <taxon>Candidatus Onthocola</taxon>
    </lineage>
</organism>
<evidence type="ECO:0000313" key="3">
    <source>
        <dbReference type="Proteomes" id="UP000824164"/>
    </source>
</evidence>
<dbReference type="SMART" id="SM00331">
    <property type="entry name" value="PP2C_SIG"/>
    <property type="match status" value="1"/>
</dbReference>
<dbReference type="PROSITE" id="PS51746">
    <property type="entry name" value="PPM_2"/>
    <property type="match status" value="1"/>
</dbReference>
<dbReference type="AlphaFoldDB" id="A0A9D1HEC0"/>
<name>A0A9D1HEC0_9FIRM</name>
<dbReference type="SUPFAM" id="SSF81606">
    <property type="entry name" value="PP2C-like"/>
    <property type="match status" value="1"/>
</dbReference>
<accession>A0A9D1HEC0</accession>
<gene>
    <name evidence="2" type="ORF">IAB63_00155</name>
</gene>
<dbReference type="InterPro" id="IPR036457">
    <property type="entry name" value="PPM-type-like_dom_sf"/>
</dbReference>
<dbReference type="Pfam" id="PF13672">
    <property type="entry name" value="PP2C_2"/>
    <property type="match status" value="1"/>
</dbReference>